<keyword evidence="2 10" id="KW-0328">Glycosyltransferase</keyword>
<comment type="caution">
    <text evidence="10">The sequence shown here is derived from an EMBL/GenBank/DDBJ whole genome shotgun (WGS) entry which is preliminary data.</text>
</comment>
<keyword evidence="7 8" id="KW-0472">Membrane</keyword>
<dbReference type="PANTHER" id="PTHR48090:SF3">
    <property type="entry name" value="UNDECAPRENYL-PHOSPHATE 4-DEOXY-4-FORMAMIDO-L-ARABINOSE TRANSFERASE"/>
    <property type="match status" value="1"/>
</dbReference>
<dbReference type="InterPro" id="IPR050256">
    <property type="entry name" value="Glycosyltransferase_2"/>
</dbReference>
<dbReference type="GO" id="GO:0016757">
    <property type="term" value="F:glycosyltransferase activity"/>
    <property type="evidence" value="ECO:0007669"/>
    <property type="project" value="UniProtKB-KW"/>
</dbReference>
<evidence type="ECO:0000313" key="11">
    <source>
        <dbReference type="Proteomes" id="UP001172082"/>
    </source>
</evidence>
<keyword evidence="11" id="KW-1185">Reference proteome</keyword>
<reference evidence="10" key="1">
    <citation type="submission" date="2023-06" db="EMBL/GenBank/DDBJ databases">
        <title>Genomic of Parafulvivirga corallium.</title>
        <authorList>
            <person name="Wang G."/>
        </authorList>
    </citation>
    <scope>NUCLEOTIDE SEQUENCE</scope>
    <source>
        <strain evidence="10">BMA10</strain>
    </source>
</reference>
<dbReference type="InterPro" id="IPR001173">
    <property type="entry name" value="Glyco_trans_2-like"/>
</dbReference>
<feature type="domain" description="Glycosyltransferase 2-like" evidence="9">
    <location>
        <begin position="5"/>
        <end position="165"/>
    </location>
</feature>
<keyword evidence="5" id="KW-0448">Lipopolysaccharide biosynthesis</keyword>
<keyword evidence="4 8" id="KW-0812">Transmembrane</keyword>
<protein>
    <submittedName>
        <fullName evidence="10">Glycosyltransferase family 2 protein</fullName>
        <ecNumber evidence="10">2.4.-.-</ecNumber>
    </submittedName>
</protein>
<feature type="transmembrane region" description="Helical" evidence="8">
    <location>
        <begin position="231"/>
        <end position="252"/>
    </location>
</feature>
<dbReference type="Proteomes" id="UP001172082">
    <property type="component" value="Unassembled WGS sequence"/>
</dbReference>
<evidence type="ECO:0000256" key="6">
    <source>
        <dbReference type="ARBA" id="ARBA00022989"/>
    </source>
</evidence>
<dbReference type="PANTHER" id="PTHR48090">
    <property type="entry name" value="UNDECAPRENYL-PHOSPHATE 4-DEOXY-4-FORMAMIDO-L-ARABINOSE TRANSFERASE-RELATED"/>
    <property type="match status" value="1"/>
</dbReference>
<evidence type="ECO:0000256" key="3">
    <source>
        <dbReference type="ARBA" id="ARBA00022679"/>
    </source>
</evidence>
<keyword evidence="1" id="KW-1003">Cell membrane</keyword>
<feature type="transmembrane region" description="Helical" evidence="8">
    <location>
        <begin position="264"/>
        <end position="286"/>
    </location>
</feature>
<evidence type="ECO:0000256" key="5">
    <source>
        <dbReference type="ARBA" id="ARBA00022985"/>
    </source>
</evidence>
<name>A0ABT8KZX7_9BACT</name>
<evidence type="ECO:0000313" key="10">
    <source>
        <dbReference type="EMBL" id="MDN5204945.1"/>
    </source>
</evidence>
<dbReference type="EC" id="2.4.-.-" evidence="10"/>
<evidence type="ECO:0000256" key="7">
    <source>
        <dbReference type="ARBA" id="ARBA00023136"/>
    </source>
</evidence>
<evidence type="ECO:0000256" key="4">
    <source>
        <dbReference type="ARBA" id="ARBA00022692"/>
    </source>
</evidence>
<dbReference type="EMBL" id="JAUJEA010000014">
    <property type="protein sequence ID" value="MDN5204945.1"/>
    <property type="molecule type" value="Genomic_DNA"/>
</dbReference>
<dbReference type="Pfam" id="PF00535">
    <property type="entry name" value="Glycos_transf_2"/>
    <property type="match status" value="1"/>
</dbReference>
<dbReference type="Gene3D" id="3.90.550.10">
    <property type="entry name" value="Spore Coat Polysaccharide Biosynthesis Protein SpsA, Chain A"/>
    <property type="match status" value="1"/>
</dbReference>
<keyword evidence="3 10" id="KW-0808">Transferase</keyword>
<organism evidence="10 11">
    <name type="scientific">Splendidivirga corallicola</name>
    <dbReference type="NCBI Taxonomy" id="3051826"/>
    <lineage>
        <taxon>Bacteria</taxon>
        <taxon>Pseudomonadati</taxon>
        <taxon>Bacteroidota</taxon>
        <taxon>Cytophagia</taxon>
        <taxon>Cytophagales</taxon>
        <taxon>Splendidivirgaceae</taxon>
        <taxon>Splendidivirga</taxon>
    </lineage>
</organism>
<dbReference type="RefSeq" id="WP_346754968.1">
    <property type="nucleotide sequence ID" value="NZ_JAUJEA010000014.1"/>
</dbReference>
<evidence type="ECO:0000256" key="8">
    <source>
        <dbReference type="SAM" id="Phobius"/>
    </source>
</evidence>
<sequence>MIELSIIITVLNEEENIEPLLKSIYKALDSFDYEVIMVDDGSTDDTVGKIKRWANERVKLLMLYKNYGQTSALSAGIKEAIGKFIVTMDGDLQNDPADIPMMLKKIKESNCDVVSGVRAKRKDSFIIRKIPSKIANYIIRKTTNVHINDYGCAIRVFKADVAKNIGLYGELHRFIPALVQMQGAKILEVNVNHRPRIHGRSKYGLERTIKVMSDLLLVVFFQKYFQKPIHLFGSMGLMSFLIGMCINFYLLIEKIMGQDIWGRPLLLLGIVLTLGGIQLITSGFVAEMMVRTYFESQSKTTYRIKERFFGKEENQKLSEMVC</sequence>
<accession>A0ABT8KZX7</accession>
<evidence type="ECO:0000256" key="2">
    <source>
        <dbReference type="ARBA" id="ARBA00022676"/>
    </source>
</evidence>
<dbReference type="InterPro" id="IPR029044">
    <property type="entry name" value="Nucleotide-diphossugar_trans"/>
</dbReference>
<dbReference type="CDD" id="cd04187">
    <property type="entry name" value="DPM1_like_bac"/>
    <property type="match status" value="1"/>
</dbReference>
<dbReference type="SUPFAM" id="SSF53448">
    <property type="entry name" value="Nucleotide-diphospho-sugar transferases"/>
    <property type="match status" value="1"/>
</dbReference>
<keyword evidence="6 8" id="KW-1133">Transmembrane helix</keyword>
<evidence type="ECO:0000259" key="9">
    <source>
        <dbReference type="Pfam" id="PF00535"/>
    </source>
</evidence>
<evidence type="ECO:0000256" key="1">
    <source>
        <dbReference type="ARBA" id="ARBA00022475"/>
    </source>
</evidence>
<gene>
    <name evidence="10" type="ORF">QQ008_26380</name>
</gene>
<proteinExistence type="predicted"/>